<sequence length="382" mass="41750">MSEIHGTNDPAFDSVRGLMQKQLSSGEELGLSLAVNIDGKDVLDLWGGHADVLKTQPWTKDTITLVWSCSKVVTNLAAMLLVDRGQLDVNEKVATYWPEFAANGKENITVAHVLSHTSGIPAWELPVTFEELCDNKAATDKLAQQAPWWTPGEKSGYQLSNQGHMVGEVIRRITGKPLEQFVADEITRPLNADFQYGVPEDQWHRTAELIPPAALPIGDLDPTSIVARAIMGSPFPAQVAVTPTFRKTVIGATNGFSNARALARIGSIVSLGGTVNGKRIVDPTTIDKLLEEQIQGQDLVTPEFVRFGLGVGLPDYRTRPWIPEGDLCFWGGWGGSIMIMDRERRMTISYAMNRMSGISTIGNANTEAYVKAIYDIVNNMSA</sequence>
<dbReference type="Proteomes" id="UP001220324">
    <property type="component" value="Unassembled WGS sequence"/>
</dbReference>
<dbReference type="InterPro" id="IPR001466">
    <property type="entry name" value="Beta-lactam-related"/>
</dbReference>
<dbReference type="EMBL" id="JAQIZZ010000002">
    <property type="protein sequence ID" value="KAJ5553037.1"/>
    <property type="molecule type" value="Genomic_DNA"/>
</dbReference>
<feature type="domain" description="Beta-lactamase-related" evidence="1">
    <location>
        <begin position="17"/>
        <end position="357"/>
    </location>
</feature>
<accession>A0AAD6D3M7</accession>
<dbReference type="Pfam" id="PF00144">
    <property type="entry name" value="Beta-lactamase"/>
    <property type="match status" value="1"/>
</dbReference>
<dbReference type="Gene3D" id="3.40.710.10">
    <property type="entry name" value="DD-peptidase/beta-lactamase superfamily"/>
    <property type="match status" value="1"/>
</dbReference>
<evidence type="ECO:0000313" key="3">
    <source>
        <dbReference type="Proteomes" id="UP001220324"/>
    </source>
</evidence>
<comment type="caution">
    <text evidence="2">The sequence shown here is derived from an EMBL/GenBank/DDBJ whole genome shotgun (WGS) entry which is preliminary data.</text>
</comment>
<evidence type="ECO:0000313" key="2">
    <source>
        <dbReference type="EMBL" id="KAJ5553037.1"/>
    </source>
</evidence>
<gene>
    <name evidence="2" type="ORF">N7494_002415</name>
</gene>
<keyword evidence="3" id="KW-1185">Reference proteome</keyword>
<dbReference type="PANTHER" id="PTHR43319">
    <property type="entry name" value="BETA-LACTAMASE-RELATED"/>
    <property type="match status" value="1"/>
</dbReference>
<name>A0AAD6D3M7_9EURO</name>
<dbReference type="SUPFAM" id="SSF56601">
    <property type="entry name" value="beta-lactamase/transpeptidase-like"/>
    <property type="match status" value="1"/>
</dbReference>
<protein>
    <recommendedName>
        <fullName evidence="1">Beta-lactamase-related domain-containing protein</fullName>
    </recommendedName>
</protein>
<reference evidence="2 3" key="1">
    <citation type="journal article" date="2023" name="IMA Fungus">
        <title>Comparative genomic study of the Penicillium genus elucidates a diverse pangenome and 15 lateral gene transfer events.</title>
        <authorList>
            <person name="Petersen C."/>
            <person name="Sorensen T."/>
            <person name="Nielsen M.R."/>
            <person name="Sondergaard T.E."/>
            <person name="Sorensen J.L."/>
            <person name="Fitzpatrick D.A."/>
            <person name="Frisvad J.C."/>
            <person name="Nielsen K.L."/>
        </authorList>
    </citation>
    <scope>NUCLEOTIDE SEQUENCE [LARGE SCALE GENOMIC DNA]</scope>
    <source>
        <strain evidence="2 3">IBT 35679</strain>
    </source>
</reference>
<dbReference type="PANTHER" id="PTHR43319:SF3">
    <property type="entry name" value="BETA-LACTAMASE-RELATED DOMAIN-CONTAINING PROTEIN"/>
    <property type="match status" value="1"/>
</dbReference>
<proteinExistence type="predicted"/>
<organism evidence="2 3">
    <name type="scientific">Penicillium frequentans</name>
    <dbReference type="NCBI Taxonomy" id="3151616"/>
    <lineage>
        <taxon>Eukaryota</taxon>
        <taxon>Fungi</taxon>
        <taxon>Dikarya</taxon>
        <taxon>Ascomycota</taxon>
        <taxon>Pezizomycotina</taxon>
        <taxon>Eurotiomycetes</taxon>
        <taxon>Eurotiomycetidae</taxon>
        <taxon>Eurotiales</taxon>
        <taxon>Aspergillaceae</taxon>
        <taxon>Penicillium</taxon>
    </lineage>
</organism>
<dbReference type="InterPro" id="IPR052907">
    <property type="entry name" value="Beta-lactamase/esterase"/>
</dbReference>
<dbReference type="AlphaFoldDB" id="A0AAD6D3M7"/>
<dbReference type="InterPro" id="IPR012338">
    <property type="entry name" value="Beta-lactam/transpept-like"/>
</dbReference>
<evidence type="ECO:0000259" key="1">
    <source>
        <dbReference type="Pfam" id="PF00144"/>
    </source>
</evidence>